<gene>
    <name evidence="1" type="ORF">HMPREF9156_00926</name>
</gene>
<dbReference type="Proteomes" id="UP000006415">
    <property type="component" value="Unassembled WGS sequence"/>
</dbReference>
<comment type="caution">
    <text evidence="1">The sequence shown here is derived from an EMBL/GenBank/DDBJ whole genome shotgun (WGS) entry which is preliminary data.</text>
</comment>
<keyword evidence="2" id="KW-1185">Reference proteome</keyword>
<dbReference type="EMBL" id="AGZS01000005">
    <property type="protein sequence ID" value="EJD64750.1"/>
    <property type="molecule type" value="Genomic_DNA"/>
</dbReference>
<sequence>MDKALQKEHSRRFALLHEKYAAKMESLSEREEDCKRISNNIDQLSDEIAYRLRCDMDSLREQIATGALDPKFNSDITEMEAYLHKLMVQAEEEKGRLASEIKGIRDEMADEDIAYGHAVRSLDEEFDSRKRSGGTLAP</sequence>
<protein>
    <submittedName>
        <fullName evidence="1">Uncharacterized protein</fullName>
    </submittedName>
</protein>
<dbReference type="HOGENOM" id="CLU_1853830_0_0_11"/>
<dbReference type="STRING" id="857290.HMPREF9156_00926"/>
<name>J0D465_9BIFI</name>
<evidence type="ECO:0000313" key="1">
    <source>
        <dbReference type="EMBL" id="EJD64750.1"/>
    </source>
</evidence>
<accession>J0D465</accession>
<dbReference type="eggNOG" id="ENOG50327A2">
    <property type="taxonomic scope" value="Bacteria"/>
</dbReference>
<reference evidence="1 2" key="1">
    <citation type="submission" date="2012-01" db="EMBL/GenBank/DDBJ databases">
        <title>The Genome Sequence of Scardovia wiggsiae F0424.</title>
        <authorList>
            <consortium name="The Broad Institute Genome Sequencing Platform"/>
            <person name="Earl A."/>
            <person name="Ward D."/>
            <person name="Feldgarden M."/>
            <person name="Gevers D."/>
            <person name="Izard J."/>
            <person name="Ganesan A."/>
            <person name="Baranova O.V."/>
            <person name="Blanton J.M."/>
            <person name="Tanner A.C."/>
            <person name="Mathney J."/>
            <person name="Dewhirst F.E."/>
            <person name="Young S.K."/>
            <person name="Zeng Q."/>
            <person name="Gargeya S."/>
            <person name="Fitzgerald M."/>
            <person name="Haas B."/>
            <person name="Abouelleil A."/>
            <person name="Alvarado L."/>
            <person name="Arachchi H.M."/>
            <person name="Berlin A."/>
            <person name="Chapman S.B."/>
            <person name="Gearin G."/>
            <person name="Goldberg J."/>
            <person name="Griggs A."/>
            <person name="Gujja S."/>
            <person name="Hansen M."/>
            <person name="Heiman D."/>
            <person name="Howarth C."/>
            <person name="Larimer J."/>
            <person name="Lui A."/>
            <person name="MacDonald P.J.P."/>
            <person name="McCowen C."/>
            <person name="Montmayeur A."/>
            <person name="Murphy C."/>
            <person name="Neiman D."/>
            <person name="Pearson M."/>
            <person name="Priest M."/>
            <person name="Roberts A."/>
            <person name="Saif S."/>
            <person name="Shea T."/>
            <person name="Sisk P."/>
            <person name="Stolte C."/>
            <person name="Sykes S."/>
            <person name="Wortman J."/>
            <person name="Nusbaum C."/>
            <person name="Birren B."/>
        </authorList>
    </citation>
    <scope>NUCLEOTIDE SEQUENCE [LARGE SCALE GENOMIC DNA]</scope>
    <source>
        <strain evidence="1 2">F0424</strain>
    </source>
</reference>
<dbReference type="RefSeq" id="WP_007147990.1">
    <property type="nucleotide sequence ID" value="NZ_AKCI01000001.1"/>
</dbReference>
<proteinExistence type="predicted"/>
<dbReference type="AlphaFoldDB" id="J0D465"/>
<organism evidence="1 2">
    <name type="scientific">Scardovia wiggsiae F0424</name>
    <dbReference type="NCBI Taxonomy" id="857290"/>
    <lineage>
        <taxon>Bacteria</taxon>
        <taxon>Bacillati</taxon>
        <taxon>Actinomycetota</taxon>
        <taxon>Actinomycetes</taxon>
        <taxon>Bifidobacteriales</taxon>
        <taxon>Bifidobacteriaceae</taxon>
        <taxon>Scardovia</taxon>
    </lineage>
</organism>
<evidence type="ECO:0000313" key="2">
    <source>
        <dbReference type="Proteomes" id="UP000006415"/>
    </source>
</evidence>